<dbReference type="Gene3D" id="3.60.21.10">
    <property type="match status" value="1"/>
</dbReference>
<evidence type="ECO:0000313" key="6">
    <source>
        <dbReference type="EMBL" id="MEQ2206993.1"/>
    </source>
</evidence>
<reference evidence="6 7" key="1">
    <citation type="submission" date="2021-06" db="EMBL/GenBank/DDBJ databases">
        <authorList>
            <person name="Palmer J.M."/>
        </authorList>
    </citation>
    <scope>NUCLEOTIDE SEQUENCE [LARGE SCALE GENOMIC DNA]</scope>
    <source>
        <strain evidence="6 7">XC_2019</strain>
        <tissue evidence="6">Muscle</tissue>
    </source>
</reference>
<sequence>MRVISRVNHSVIPQQEQSWAVASQSPTSSTNTPGKVQQPTSVLSSSNKKKTLHVCFYVSIRAAVLIQRWYRQYVARTEMRRRYTWHIFQSIEYSGEQAQIKIHGKRILKLLQKIFSWLPLATVIDQKVLVLHGGISDSTDLYALAKVNRHNRRASLTYPKPIGPRNCFHNRSLQEFSTRIKANMENELENSKRREVILAAALNRSHQDILSVSTDSVNSDNAKEEWRQVRELRVFRN</sequence>
<evidence type="ECO:0000313" key="7">
    <source>
        <dbReference type="Proteomes" id="UP001434883"/>
    </source>
</evidence>
<keyword evidence="3" id="KW-0464">Manganese</keyword>
<name>A0ABV0RHA4_9TELE</name>
<protein>
    <recommendedName>
        <fullName evidence="5">Calcineurin-like phosphoesterase domain-containing protein</fullName>
    </recommendedName>
</protein>
<dbReference type="Proteomes" id="UP001434883">
    <property type="component" value="Unassembled WGS sequence"/>
</dbReference>
<evidence type="ECO:0000256" key="2">
    <source>
        <dbReference type="ARBA" id="ARBA00022723"/>
    </source>
</evidence>
<keyword evidence="7" id="KW-1185">Reference proteome</keyword>
<proteinExistence type="predicted"/>
<organism evidence="6 7">
    <name type="scientific">Xenoophorus captivus</name>
    <dbReference type="NCBI Taxonomy" id="1517983"/>
    <lineage>
        <taxon>Eukaryota</taxon>
        <taxon>Metazoa</taxon>
        <taxon>Chordata</taxon>
        <taxon>Craniata</taxon>
        <taxon>Vertebrata</taxon>
        <taxon>Euteleostomi</taxon>
        <taxon>Actinopterygii</taxon>
        <taxon>Neopterygii</taxon>
        <taxon>Teleostei</taxon>
        <taxon>Neoteleostei</taxon>
        <taxon>Acanthomorphata</taxon>
        <taxon>Ovalentaria</taxon>
        <taxon>Atherinomorphae</taxon>
        <taxon>Cyprinodontiformes</taxon>
        <taxon>Goodeidae</taxon>
        <taxon>Xenoophorus</taxon>
    </lineage>
</organism>
<evidence type="ECO:0000256" key="1">
    <source>
        <dbReference type="ARBA" id="ARBA00001936"/>
    </source>
</evidence>
<dbReference type="PANTHER" id="PTHR45668">
    <property type="entry name" value="SERINE/THREONINE-PROTEIN PHOSPHATASE 5-RELATED"/>
    <property type="match status" value="1"/>
</dbReference>
<evidence type="ECO:0000256" key="4">
    <source>
        <dbReference type="SAM" id="MobiDB-lite"/>
    </source>
</evidence>
<dbReference type="EMBL" id="JAHRIN010043635">
    <property type="protein sequence ID" value="MEQ2206993.1"/>
    <property type="molecule type" value="Genomic_DNA"/>
</dbReference>
<dbReference type="PROSITE" id="PS50096">
    <property type="entry name" value="IQ"/>
    <property type="match status" value="1"/>
</dbReference>
<evidence type="ECO:0000256" key="3">
    <source>
        <dbReference type="ARBA" id="ARBA00023211"/>
    </source>
</evidence>
<accession>A0ABV0RHA4</accession>
<dbReference type="InterPro" id="IPR029052">
    <property type="entry name" value="Metallo-depent_PP-like"/>
</dbReference>
<dbReference type="InterPro" id="IPR004843">
    <property type="entry name" value="Calcineurin-like_PHP"/>
</dbReference>
<comment type="cofactor">
    <cofactor evidence="1">
        <name>Mn(2+)</name>
        <dbReference type="ChEBI" id="CHEBI:29035"/>
    </cofactor>
</comment>
<dbReference type="CDD" id="cd23767">
    <property type="entry name" value="IQCD"/>
    <property type="match status" value="1"/>
</dbReference>
<keyword evidence="2" id="KW-0479">Metal-binding</keyword>
<gene>
    <name evidence="6" type="ORF">XENOCAPTIV_005739</name>
</gene>
<dbReference type="Pfam" id="PF00149">
    <property type="entry name" value="Metallophos"/>
    <property type="match status" value="1"/>
</dbReference>
<evidence type="ECO:0000259" key="5">
    <source>
        <dbReference type="Pfam" id="PF00149"/>
    </source>
</evidence>
<dbReference type="SUPFAM" id="SSF56300">
    <property type="entry name" value="Metallo-dependent phosphatases"/>
    <property type="match status" value="1"/>
</dbReference>
<dbReference type="InterPro" id="IPR051134">
    <property type="entry name" value="PPP_phosphatase"/>
</dbReference>
<feature type="region of interest" description="Disordered" evidence="4">
    <location>
        <begin position="18"/>
        <end position="42"/>
    </location>
</feature>
<feature type="domain" description="Calcineurin-like phosphoesterase" evidence="5">
    <location>
        <begin position="97"/>
        <end position="160"/>
    </location>
</feature>
<comment type="caution">
    <text evidence="6">The sequence shown here is derived from an EMBL/GenBank/DDBJ whole genome shotgun (WGS) entry which is preliminary data.</text>
</comment>
<dbReference type="PANTHER" id="PTHR45668:SF15">
    <property type="entry name" value="SERINE_THREONINE-PROTEIN PHOSPHATASE"/>
    <property type="match status" value="1"/>
</dbReference>